<dbReference type="InterPro" id="IPR050822">
    <property type="entry name" value="Cerebellin_Synaptic_Org"/>
</dbReference>
<dbReference type="FunCoup" id="A0A671XEG4">
    <property type="interactions" value="13"/>
</dbReference>
<keyword evidence="3 4" id="KW-0732">Signal</keyword>
<feature type="domain" description="C1q" evidence="5">
    <location>
        <begin position="63"/>
        <end position="200"/>
    </location>
</feature>
<proteinExistence type="predicted"/>
<comment type="subcellular location">
    <subcellularLocation>
        <location evidence="1">Secreted</location>
    </subcellularLocation>
</comment>
<reference evidence="6" key="1">
    <citation type="submission" date="2021-04" db="EMBL/GenBank/DDBJ databases">
        <authorList>
            <consortium name="Wellcome Sanger Institute Data Sharing"/>
        </authorList>
    </citation>
    <scope>NUCLEOTIDE SEQUENCE [LARGE SCALE GENOMIC DNA]</scope>
</reference>
<feature type="signal peptide" evidence="4">
    <location>
        <begin position="1"/>
        <end position="18"/>
    </location>
</feature>
<protein>
    <submittedName>
        <fullName evidence="6">Complement C1q-like protein 2</fullName>
    </submittedName>
</protein>
<evidence type="ECO:0000256" key="3">
    <source>
        <dbReference type="ARBA" id="ARBA00022729"/>
    </source>
</evidence>
<dbReference type="Ensembl" id="ENSSAUT00010052105.1">
    <property type="protein sequence ID" value="ENSSAUP00010049528.1"/>
    <property type="gene ID" value="ENSSAUG00010020668.1"/>
</dbReference>
<organism evidence="6 7">
    <name type="scientific">Sparus aurata</name>
    <name type="common">Gilthead sea bream</name>
    <dbReference type="NCBI Taxonomy" id="8175"/>
    <lineage>
        <taxon>Eukaryota</taxon>
        <taxon>Metazoa</taxon>
        <taxon>Chordata</taxon>
        <taxon>Craniata</taxon>
        <taxon>Vertebrata</taxon>
        <taxon>Euteleostomi</taxon>
        <taxon>Actinopterygii</taxon>
        <taxon>Neopterygii</taxon>
        <taxon>Teleostei</taxon>
        <taxon>Neoteleostei</taxon>
        <taxon>Acanthomorphata</taxon>
        <taxon>Eupercaria</taxon>
        <taxon>Spariformes</taxon>
        <taxon>Sparidae</taxon>
        <taxon>Sparus</taxon>
    </lineage>
</organism>
<dbReference type="InterPro" id="IPR008983">
    <property type="entry name" value="Tumour_necrosis_fac-like_dom"/>
</dbReference>
<dbReference type="PRINTS" id="PR00007">
    <property type="entry name" value="COMPLEMNTC1Q"/>
</dbReference>
<dbReference type="PANTHER" id="PTHR22923">
    <property type="entry name" value="CEREBELLIN-RELATED"/>
    <property type="match status" value="1"/>
</dbReference>
<feature type="chain" id="PRO_5025354728" evidence="4">
    <location>
        <begin position="19"/>
        <end position="200"/>
    </location>
</feature>
<evidence type="ECO:0000256" key="4">
    <source>
        <dbReference type="SAM" id="SignalP"/>
    </source>
</evidence>
<dbReference type="SUPFAM" id="SSF49842">
    <property type="entry name" value="TNF-like"/>
    <property type="match status" value="1"/>
</dbReference>
<dbReference type="PROSITE" id="PS50871">
    <property type="entry name" value="C1Q"/>
    <property type="match status" value="1"/>
</dbReference>
<gene>
    <name evidence="6" type="primary">LOC115589593</name>
</gene>
<dbReference type="Pfam" id="PF00386">
    <property type="entry name" value="C1q"/>
    <property type="match status" value="1"/>
</dbReference>
<dbReference type="AlphaFoldDB" id="A0A671XEG4"/>
<name>A0A671XEG4_SPAAU</name>
<keyword evidence="2" id="KW-0964">Secreted</keyword>
<evidence type="ECO:0000313" key="6">
    <source>
        <dbReference type="Ensembl" id="ENSSAUP00010049528.1"/>
    </source>
</evidence>
<dbReference type="GO" id="GO:0005576">
    <property type="term" value="C:extracellular region"/>
    <property type="evidence" value="ECO:0007669"/>
    <property type="project" value="UniProtKB-SubCell"/>
</dbReference>
<dbReference type="GeneTree" id="ENSGT00940000163520"/>
<evidence type="ECO:0000313" key="7">
    <source>
        <dbReference type="Proteomes" id="UP000472265"/>
    </source>
</evidence>
<dbReference type="PANTHER" id="PTHR22923:SF102">
    <property type="entry name" value="CEREBELLIN 13-RELATED"/>
    <property type="match status" value="1"/>
</dbReference>
<dbReference type="Proteomes" id="UP000472265">
    <property type="component" value="Chromosome 10"/>
</dbReference>
<evidence type="ECO:0000256" key="2">
    <source>
        <dbReference type="ARBA" id="ARBA00022525"/>
    </source>
</evidence>
<keyword evidence="7" id="KW-1185">Reference proteome</keyword>
<dbReference type="SMART" id="SM00110">
    <property type="entry name" value="C1Q"/>
    <property type="match status" value="1"/>
</dbReference>
<reference evidence="6" key="3">
    <citation type="submission" date="2025-09" db="UniProtKB">
        <authorList>
            <consortium name="Ensembl"/>
        </authorList>
    </citation>
    <scope>IDENTIFICATION</scope>
</reference>
<dbReference type="Gene3D" id="2.60.120.40">
    <property type="match status" value="1"/>
</dbReference>
<evidence type="ECO:0000256" key="1">
    <source>
        <dbReference type="ARBA" id="ARBA00004613"/>
    </source>
</evidence>
<dbReference type="InParanoid" id="A0A671XEG4"/>
<evidence type="ECO:0000259" key="5">
    <source>
        <dbReference type="PROSITE" id="PS50871"/>
    </source>
</evidence>
<dbReference type="InterPro" id="IPR001073">
    <property type="entry name" value="C1q_dom"/>
</dbReference>
<sequence>MNFTILCFVLLFSGLVLAQYDGGSCSPDTCNLLIDFGARTEKLEAMETRLEDCENQILELRNKEQTKVIFSAVATAGDRAIGPFDEDTTLIYNMVLTSIGNAYNPSTGIFAAPVAGVYYFSIYYHAGGEHEGKLFLYKNGLLMIATHDHKSNSDTADNGGNAVFLQLQQGDQVYVQLAANCHVWGSDIHTTFNGFLVTIM</sequence>
<accession>A0A671XEG4</accession>
<reference evidence="6" key="2">
    <citation type="submission" date="2025-08" db="UniProtKB">
        <authorList>
            <consortium name="Ensembl"/>
        </authorList>
    </citation>
    <scope>IDENTIFICATION</scope>
</reference>